<evidence type="ECO:0000313" key="2">
    <source>
        <dbReference type="Proteomes" id="UP000814140"/>
    </source>
</evidence>
<dbReference type="EMBL" id="MU277197">
    <property type="protein sequence ID" value="KAI0064979.1"/>
    <property type="molecule type" value="Genomic_DNA"/>
</dbReference>
<comment type="caution">
    <text evidence="1">The sequence shown here is derived from an EMBL/GenBank/DDBJ whole genome shotgun (WGS) entry which is preliminary data.</text>
</comment>
<organism evidence="1 2">
    <name type="scientific">Artomyces pyxidatus</name>
    <dbReference type="NCBI Taxonomy" id="48021"/>
    <lineage>
        <taxon>Eukaryota</taxon>
        <taxon>Fungi</taxon>
        <taxon>Dikarya</taxon>
        <taxon>Basidiomycota</taxon>
        <taxon>Agaricomycotina</taxon>
        <taxon>Agaricomycetes</taxon>
        <taxon>Russulales</taxon>
        <taxon>Auriscalpiaceae</taxon>
        <taxon>Artomyces</taxon>
    </lineage>
</organism>
<sequence>MNPIAIPKPSPSLEWDWDIEHADRKREAKADKAVHNAQPFHVDRGLLRDVVKEKMECPVGRITFLSSGTFHKAYSVTLTDGRDVIARVARRFMSRLKTESEVATMAYIRTYTAIPVPTVYYYDSNPYNRLGGEYIIMSKAPGVPLSTVYQSMSHTHLVSLLDNLASLVIPLFAHRFSSIGSLYFGPKSQPNNVMTNSSTATVWPSTISTPTVASGGFNMMTPLTPMTSAPTPRPRSSYFPITHKSTTEFHVGSIISWPFFGSNRGDLTHPTELDRGPWDSTRAYLRACAEREIEGVKRENDGKSAPHRLHLDPDEIQSSRHHHLQALPDDASDESDEWDIEESEEEWDGPGDTMYRDYRRMQRTTFLVAHLNQREVAVRKEMERWMRMMQKLGVGTEDPGGKPEEFGMDLHDLSLENIFVDPVDHSKITCVIDWESTTIRPLWQCAHLPAFLQSSPFTARLFRQAVTRLADHTHPKFGFMMKSPNIPALAAEWLHWEAAGAHLRQAHRCAEWDGWEEGLVDSILGPEDQEDEWIREAKAEAEAERNVRTVLGTANSPRGGAFDSDEDDEDGPMSVDDILKPNGVKRRRRRGPLHATAEEKERERLLAATGDECGGRGGELGRRLEALLTINGDGEGSVRRPAGWDEQHEKEYEAEAE</sequence>
<dbReference type="Proteomes" id="UP000814140">
    <property type="component" value="Unassembled WGS sequence"/>
</dbReference>
<protein>
    <submittedName>
        <fullName evidence="1">Uncharacterized protein</fullName>
    </submittedName>
</protein>
<accession>A0ACB8T904</accession>
<keyword evidence="2" id="KW-1185">Reference proteome</keyword>
<reference evidence="1" key="1">
    <citation type="submission" date="2021-03" db="EMBL/GenBank/DDBJ databases">
        <authorList>
            <consortium name="DOE Joint Genome Institute"/>
            <person name="Ahrendt S."/>
            <person name="Looney B.P."/>
            <person name="Miyauchi S."/>
            <person name="Morin E."/>
            <person name="Drula E."/>
            <person name="Courty P.E."/>
            <person name="Chicoki N."/>
            <person name="Fauchery L."/>
            <person name="Kohler A."/>
            <person name="Kuo A."/>
            <person name="Labutti K."/>
            <person name="Pangilinan J."/>
            <person name="Lipzen A."/>
            <person name="Riley R."/>
            <person name="Andreopoulos W."/>
            <person name="He G."/>
            <person name="Johnson J."/>
            <person name="Barry K.W."/>
            <person name="Grigoriev I.V."/>
            <person name="Nagy L."/>
            <person name="Hibbett D."/>
            <person name="Henrissat B."/>
            <person name="Matheny P.B."/>
            <person name="Labbe J."/>
            <person name="Martin F."/>
        </authorList>
    </citation>
    <scope>NUCLEOTIDE SEQUENCE</scope>
    <source>
        <strain evidence="1">HHB10654</strain>
    </source>
</reference>
<reference evidence="1" key="2">
    <citation type="journal article" date="2022" name="New Phytol.">
        <title>Evolutionary transition to the ectomycorrhizal habit in the genomes of a hyperdiverse lineage of mushroom-forming fungi.</title>
        <authorList>
            <person name="Looney B."/>
            <person name="Miyauchi S."/>
            <person name="Morin E."/>
            <person name="Drula E."/>
            <person name="Courty P.E."/>
            <person name="Kohler A."/>
            <person name="Kuo A."/>
            <person name="LaButti K."/>
            <person name="Pangilinan J."/>
            <person name="Lipzen A."/>
            <person name="Riley R."/>
            <person name="Andreopoulos W."/>
            <person name="He G."/>
            <person name="Johnson J."/>
            <person name="Nolan M."/>
            <person name="Tritt A."/>
            <person name="Barry K.W."/>
            <person name="Grigoriev I.V."/>
            <person name="Nagy L.G."/>
            <person name="Hibbett D."/>
            <person name="Henrissat B."/>
            <person name="Matheny P.B."/>
            <person name="Labbe J."/>
            <person name="Martin F.M."/>
        </authorList>
    </citation>
    <scope>NUCLEOTIDE SEQUENCE</scope>
    <source>
        <strain evidence="1">HHB10654</strain>
    </source>
</reference>
<evidence type="ECO:0000313" key="1">
    <source>
        <dbReference type="EMBL" id="KAI0064979.1"/>
    </source>
</evidence>
<name>A0ACB8T904_9AGAM</name>
<proteinExistence type="predicted"/>
<gene>
    <name evidence="1" type="ORF">BV25DRAFT_1799476</name>
</gene>